<evidence type="ECO:0000313" key="2">
    <source>
        <dbReference type="EMBL" id="MEV5506536.1"/>
    </source>
</evidence>
<dbReference type="RefSeq" id="WP_364853062.1">
    <property type="nucleotide sequence ID" value="NZ_JBFAUK010000005.1"/>
</dbReference>
<comment type="caution">
    <text evidence="2">The sequence shown here is derived from an EMBL/GenBank/DDBJ whole genome shotgun (WGS) entry which is preliminary data.</text>
</comment>
<keyword evidence="3" id="KW-1185">Reference proteome</keyword>
<accession>A0ABV3JUI5</accession>
<sequence>MRWFDRALGVGRIRPDGGGLDAVAEQQAVQSGEGRPLMAGDRVQFDLKRDAEGTRADNIRRLRQDRH</sequence>
<dbReference type="PROSITE" id="PS51857">
    <property type="entry name" value="CSD_2"/>
    <property type="match status" value="1"/>
</dbReference>
<dbReference type="EMBL" id="JBFAUK010000005">
    <property type="protein sequence ID" value="MEV5506536.1"/>
    <property type="molecule type" value="Genomic_DNA"/>
</dbReference>
<dbReference type="Proteomes" id="UP001552594">
    <property type="component" value="Unassembled WGS sequence"/>
</dbReference>
<dbReference type="InterPro" id="IPR002059">
    <property type="entry name" value="CSP_DNA-bd"/>
</dbReference>
<evidence type="ECO:0000313" key="3">
    <source>
        <dbReference type="Proteomes" id="UP001552594"/>
    </source>
</evidence>
<protein>
    <submittedName>
        <fullName evidence="2">Cold shock domain-containing protein</fullName>
    </submittedName>
</protein>
<dbReference type="Pfam" id="PF00313">
    <property type="entry name" value="CSD"/>
    <property type="match status" value="1"/>
</dbReference>
<dbReference type="Gene3D" id="2.40.50.140">
    <property type="entry name" value="Nucleic acid-binding proteins"/>
    <property type="match status" value="1"/>
</dbReference>
<proteinExistence type="predicted"/>
<feature type="domain" description="CSD" evidence="1">
    <location>
        <begin position="1"/>
        <end position="61"/>
    </location>
</feature>
<organism evidence="2 3">
    <name type="scientific">Streptomyces orinoci</name>
    <name type="common">Streptoverticillium orinoci</name>
    <dbReference type="NCBI Taxonomy" id="67339"/>
    <lineage>
        <taxon>Bacteria</taxon>
        <taxon>Bacillati</taxon>
        <taxon>Actinomycetota</taxon>
        <taxon>Actinomycetes</taxon>
        <taxon>Kitasatosporales</taxon>
        <taxon>Streptomycetaceae</taxon>
        <taxon>Streptomyces</taxon>
    </lineage>
</organism>
<dbReference type="InterPro" id="IPR012340">
    <property type="entry name" value="NA-bd_OB-fold"/>
</dbReference>
<name>A0ABV3JUI5_STRON</name>
<dbReference type="SUPFAM" id="SSF50249">
    <property type="entry name" value="Nucleic acid-binding proteins"/>
    <property type="match status" value="1"/>
</dbReference>
<reference evidence="2 3" key="1">
    <citation type="submission" date="2024-06" db="EMBL/GenBank/DDBJ databases">
        <title>The Natural Products Discovery Center: Release of the First 8490 Sequenced Strains for Exploring Actinobacteria Biosynthetic Diversity.</title>
        <authorList>
            <person name="Kalkreuter E."/>
            <person name="Kautsar S.A."/>
            <person name="Yang D."/>
            <person name="Bader C.D."/>
            <person name="Teijaro C.N."/>
            <person name="Fluegel L."/>
            <person name="Davis C.M."/>
            <person name="Simpson J.R."/>
            <person name="Lauterbach L."/>
            <person name="Steele A.D."/>
            <person name="Gui C."/>
            <person name="Meng S."/>
            <person name="Li G."/>
            <person name="Viehrig K."/>
            <person name="Ye F."/>
            <person name="Su P."/>
            <person name="Kiefer A.F."/>
            <person name="Nichols A."/>
            <person name="Cepeda A.J."/>
            <person name="Yan W."/>
            <person name="Fan B."/>
            <person name="Jiang Y."/>
            <person name="Adhikari A."/>
            <person name="Zheng C.-J."/>
            <person name="Schuster L."/>
            <person name="Cowan T.M."/>
            <person name="Smanski M.J."/>
            <person name="Chevrette M.G."/>
            <person name="De Carvalho L.P.S."/>
            <person name="Shen B."/>
        </authorList>
    </citation>
    <scope>NUCLEOTIDE SEQUENCE [LARGE SCALE GENOMIC DNA]</scope>
    <source>
        <strain evidence="2 3">NPDC052347</strain>
    </source>
</reference>
<evidence type="ECO:0000259" key="1">
    <source>
        <dbReference type="PROSITE" id="PS51857"/>
    </source>
</evidence>
<gene>
    <name evidence="2" type="ORF">AB0L16_08645</name>
</gene>